<sequence>MPKVKMSKSFHNLKFEFLDNIEMFSSENEIEYFPFHFHDYFCVSLIYKGTEHLQTLGGDHYAISGTISITQANEVHKNSSIDTLPYSYKTFYINPDVLKFYNNGKTINQLERTIDDPGLFQTFSNLSINGENSLQDMESALKKLVFFGEKDSGKQLESSFSLIDEIADSIPYIPINLESLSEKFFKSKFHFAREFKKAKGISPLAYIMLKRLKNAKRMLLQGEDILTVCYLMGFYDAAHLNSAFKRFFGVTLRMIKNSNIIQNI</sequence>
<gene>
    <name evidence="7" type="ORF">C1637_05745</name>
    <name evidence="6" type="ORF">EG342_21715</name>
</gene>
<dbReference type="Proteomes" id="UP000236262">
    <property type="component" value="Unassembled WGS sequence"/>
</dbReference>
<dbReference type="PROSITE" id="PS00041">
    <property type="entry name" value="HTH_ARAC_FAMILY_1"/>
    <property type="match status" value="1"/>
</dbReference>
<feature type="domain" description="HTH araC/xylS-type" evidence="5">
    <location>
        <begin position="157"/>
        <end position="258"/>
    </location>
</feature>
<dbReference type="GO" id="GO:0003700">
    <property type="term" value="F:DNA-binding transcription factor activity"/>
    <property type="evidence" value="ECO:0007669"/>
    <property type="project" value="InterPro"/>
</dbReference>
<evidence type="ECO:0000256" key="3">
    <source>
        <dbReference type="ARBA" id="ARBA00023159"/>
    </source>
</evidence>
<dbReference type="PANTHER" id="PTHR46796:SF2">
    <property type="entry name" value="TRANSCRIPTIONAL REGULATORY PROTEIN"/>
    <property type="match status" value="1"/>
</dbReference>
<keyword evidence="4" id="KW-0804">Transcription</keyword>
<dbReference type="EMBL" id="CP033924">
    <property type="protein sequence ID" value="AZA84343.1"/>
    <property type="molecule type" value="Genomic_DNA"/>
</dbReference>
<dbReference type="Proteomes" id="UP000279972">
    <property type="component" value="Chromosome"/>
</dbReference>
<dbReference type="EMBL" id="PPEH01000002">
    <property type="protein sequence ID" value="PNW14462.1"/>
    <property type="molecule type" value="Genomic_DNA"/>
</dbReference>
<evidence type="ECO:0000259" key="5">
    <source>
        <dbReference type="PROSITE" id="PS01124"/>
    </source>
</evidence>
<protein>
    <submittedName>
        <fullName evidence="6">AraC family transcriptional regulator</fullName>
    </submittedName>
</protein>
<dbReference type="SMART" id="SM00342">
    <property type="entry name" value="HTH_ARAC"/>
    <property type="match status" value="1"/>
</dbReference>
<dbReference type="KEGG" id="clac:EG342_21715"/>
<dbReference type="GO" id="GO:0043565">
    <property type="term" value="F:sequence-specific DNA binding"/>
    <property type="evidence" value="ECO:0007669"/>
    <property type="project" value="InterPro"/>
</dbReference>
<evidence type="ECO:0000256" key="4">
    <source>
        <dbReference type="ARBA" id="ARBA00023163"/>
    </source>
</evidence>
<dbReference type="SUPFAM" id="SSF51215">
    <property type="entry name" value="Regulatory protein AraC"/>
    <property type="match status" value="1"/>
</dbReference>
<evidence type="ECO:0000256" key="2">
    <source>
        <dbReference type="ARBA" id="ARBA00023125"/>
    </source>
</evidence>
<dbReference type="InterPro" id="IPR003313">
    <property type="entry name" value="AraC-bd"/>
</dbReference>
<dbReference type="InterPro" id="IPR037923">
    <property type="entry name" value="HTH-like"/>
</dbReference>
<dbReference type="Pfam" id="PF12833">
    <property type="entry name" value="HTH_18"/>
    <property type="match status" value="1"/>
</dbReference>
<organism evidence="7 8">
    <name type="scientific">Chryseobacterium lactis</name>
    <dbReference type="NCBI Taxonomy" id="1241981"/>
    <lineage>
        <taxon>Bacteria</taxon>
        <taxon>Pseudomonadati</taxon>
        <taxon>Bacteroidota</taxon>
        <taxon>Flavobacteriia</taxon>
        <taxon>Flavobacteriales</taxon>
        <taxon>Weeksellaceae</taxon>
        <taxon>Chryseobacterium group</taxon>
        <taxon>Chryseobacterium</taxon>
    </lineage>
</organism>
<keyword evidence="3" id="KW-0010">Activator</keyword>
<dbReference type="AlphaFoldDB" id="A0A3G6RID1"/>
<dbReference type="OrthoDB" id="9813413at2"/>
<dbReference type="SUPFAM" id="SSF46689">
    <property type="entry name" value="Homeodomain-like"/>
    <property type="match status" value="1"/>
</dbReference>
<dbReference type="Pfam" id="PF02311">
    <property type="entry name" value="AraC_binding"/>
    <property type="match status" value="1"/>
</dbReference>
<dbReference type="InterPro" id="IPR018062">
    <property type="entry name" value="HTH_AraC-typ_CS"/>
</dbReference>
<keyword evidence="1" id="KW-0805">Transcription regulation</keyword>
<evidence type="ECO:0000313" key="7">
    <source>
        <dbReference type="EMBL" id="PNW14462.1"/>
    </source>
</evidence>
<accession>A0A3G6RID1</accession>
<keyword evidence="2" id="KW-0238">DNA-binding</keyword>
<evidence type="ECO:0000313" key="9">
    <source>
        <dbReference type="Proteomes" id="UP000279972"/>
    </source>
</evidence>
<dbReference type="InterPro" id="IPR050204">
    <property type="entry name" value="AraC_XylS_family_regulators"/>
</dbReference>
<evidence type="ECO:0000313" key="6">
    <source>
        <dbReference type="EMBL" id="AZA84343.1"/>
    </source>
</evidence>
<dbReference type="PROSITE" id="PS01124">
    <property type="entry name" value="HTH_ARAC_FAMILY_2"/>
    <property type="match status" value="1"/>
</dbReference>
<evidence type="ECO:0000313" key="8">
    <source>
        <dbReference type="Proteomes" id="UP000236262"/>
    </source>
</evidence>
<dbReference type="Gene3D" id="1.10.10.60">
    <property type="entry name" value="Homeodomain-like"/>
    <property type="match status" value="1"/>
</dbReference>
<reference evidence="7 8" key="1">
    <citation type="submission" date="2018-01" db="EMBL/GenBank/DDBJ databases">
        <title>Draft genome sequences of Chryseobacterium lactis NCTC11390, Chryseobacterium oncorhynchi 701B-08, and Chryseobacterium viscerum 687B-08.</title>
        <authorList>
            <person name="Jeong J.-J."/>
            <person name="Lee Y.J."/>
            <person name="Park B."/>
            <person name="Choi I.-G."/>
            <person name="Kim K.D."/>
        </authorList>
    </citation>
    <scope>NUCLEOTIDE SEQUENCE [LARGE SCALE GENOMIC DNA]</scope>
    <source>
        <strain evidence="7 8">NCTC11390</strain>
    </source>
</reference>
<evidence type="ECO:0000256" key="1">
    <source>
        <dbReference type="ARBA" id="ARBA00023015"/>
    </source>
</evidence>
<dbReference type="InterPro" id="IPR018060">
    <property type="entry name" value="HTH_AraC"/>
</dbReference>
<keyword evidence="9" id="KW-1185">Reference proteome</keyword>
<dbReference type="PANTHER" id="PTHR46796">
    <property type="entry name" value="HTH-TYPE TRANSCRIPTIONAL ACTIVATOR RHAS-RELATED"/>
    <property type="match status" value="1"/>
</dbReference>
<reference evidence="6 9" key="2">
    <citation type="submission" date="2018-11" db="EMBL/GenBank/DDBJ databases">
        <title>Proposal to divide the Flavobacteriaceae and reorganize its genera based on Amino Acid Identity values calculated from whole genome sequences.</title>
        <authorList>
            <person name="Nicholson A.C."/>
            <person name="Gulvik C.A."/>
            <person name="Whitney A.M."/>
            <person name="Humrighouse B.W."/>
            <person name="Bell M."/>
            <person name="Holmes B."/>
            <person name="Steigerwalt A.G."/>
            <person name="Villarma A."/>
            <person name="Sheth M."/>
            <person name="Batra D."/>
            <person name="Pryor J."/>
            <person name="Bernardet J.-F."/>
            <person name="Hugo C."/>
            <person name="Kampfer P."/>
            <person name="Newman J."/>
            <person name="McQuiston J.R."/>
        </authorList>
    </citation>
    <scope>NUCLEOTIDE SEQUENCE [LARGE SCALE GENOMIC DNA]</scope>
    <source>
        <strain evidence="6 9">KC_1864</strain>
    </source>
</reference>
<dbReference type="RefSeq" id="WP_103289762.1">
    <property type="nucleotide sequence ID" value="NZ_CP033924.1"/>
</dbReference>
<proteinExistence type="predicted"/>
<dbReference type="InterPro" id="IPR009057">
    <property type="entry name" value="Homeodomain-like_sf"/>
</dbReference>
<name>A0A3G6RID1_CHRLC</name>